<reference evidence="3 4" key="2">
    <citation type="submission" date="2021-10" db="EMBL/GenBank/DDBJ databases">
        <authorList>
            <person name="Piombo E."/>
        </authorList>
    </citation>
    <scope>NUCLEOTIDE SEQUENCE [LARGE SCALE GENOMIC DNA]</scope>
</reference>
<dbReference type="EMBL" id="CABFNO020001467">
    <property type="protein sequence ID" value="CAG9989642.1"/>
    <property type="molecule type" value="Genomic_DNA"/>
</dbReference>
<dbReference type="Gene3D" id="1.20.5.340">
    <property type="match status" value="1"/>
</dbReference>
<evidence type="ECO:0000256" key="1">
    <source>
        <dbReference type="SAM" id="Coils"/>
    </source>
</evidence>
<keyword evidence="1" id="KW-0175">Coiled coil</keyword>
<evidence type="ECO:0000313" key="3">
    <source>
        <dbReference type="EMBL" id="CAG9989642.1"/>
    </source>
</evidence>
<gene>
    <name evidence="3" type="ORF">CBYS24578_00005299</name>
</gene>
<proteinExistence type="predicted"/>
<sequence length="386" mass="43801">MSSALWDPANLLQISYETHIPDAPIFCVGESRSKLGNPRCRYTIPEPDYSRIRTTLLHLASKDPEDVEREALHTLAFLCLCDGYHKPQAKDVTDRWVRIVGQAAAQEQRKGHSRGSSSASMSDWWDPSADLFPRASNSQQGRGQVANLSKKLEEELAAATVELKESKAKADQEIESLRGELGSLQNQLAEAKERELESNTGALSIKGERDKLVEEIQKLRNELLEANEERQRLETNSSQLKEENTAFSEKLNRLNGDLYIATERTQHLETECSRINEEMSAMRSEATELGKKNSVILNAIRTMEAERDAARDDHQKVVIELAEQKRSYMALQHELQGLQLVKAGHQQSNAVSWYRRLLTWISKFRIHAVLLLSLSIVELSRREMAR</sequence>
<organism evidence="3 4">
    <name type="scientific">Clonostachys byssicola</name>
    <dbReference type="NCBI Taxonomy" id="160290"/>
    <lineage>
        <taxon>Eukaryota</taxon>
        <taxon>Fungi</taxon>
        <taxon>Dikarya</taxon>
        <taxon>Ascomycota</taxon>
        <taxon>Pezizomycotina</taxon>
        <taxon>Sordariomycetes</taxon>
        <taxon>Hypocreomycetidae</taxon>
        <taxon>Hypocreales</taxon>
        <taxon>Bionectriaceae</taxon>
        <taxon>Clonostachys</taxon>
    </lineage>
</organism>
<feature type="region of interest" description="Disordered" evidence="2">
    <location>
        <begin position="104"/>
        <end position="123"/>
    </location>
</feature>
<evidence type="ECO:0000313" key="4">
    <source>
        <dbReference type="Proteomes" id="UP000754883"/>
    </source>
</evidence>
<comment type="caution">
    <text evidence="3">The sequence shown here is derived from an EMBL/GenBank/DDBJ whole genome shotgun (WGS) entry which is preliminary data.</text>
</comment>
<feature type="coiled-coil region" evidence="1">
    <location>
        <begin position="149"/>
        <end position="285"/>
    </location>
</feature>
<evidence type="ECO:0000256" key="2">
    <source>
        <dbReference type="SAM" id="MobiDB-lite"/>
    </source>
</evidence>
<name>A0A9N9UHI8_9HYPO</name>
<dbReference type="Proteomes" id="UP000754883">
    <property type="component" value="Unassembled WGS sequence"/>
</dbReference>
<dbReference type="AlphaFoldDB" id="A0A9N9UHI8"/>
<keyword evidence="4" id="KW-1185">Reference proteome</keyword>
<reference evidence="4" key="1">
    <citation type="submission" date="2019-06" db="EMBL/GenBank/DDBJ databases">
        <authorList>
            <person name="Broberg M."/>
        </authorList>
    </citation>
    <scope>NUCLEOTIDE SEQUENCE [LARGE SCALE GENOMIC DNA]</scope>
</reference>
<accession>A0A9N9UHI8</accession>
<dbReference type="OrthoDB" id="5068061at2759"/>
<protein>
    <submittedName>
        <fullName evidence="3">Uncharacterized protein</fullName>
    </submittedName>
</protein>